<protein>
    <submittedName>
        <fullName evidence="2">Uncharacterized protein</fullName>
    </submittedName>
</protein>
<proteinExistence type="predicted"/>
<dbReference type="RefSeq" id="WP_349296175.1">
    <property type="nucleotide sequence ID" value="NZ_JBEDNQ010000001.1"/>
</dbReference>
<evidence type="ECO:0000313" key="3">
    <source>
        <dbReference type="Proteomes" id="UP001494902"/>
    </source>
</evidence>
<feature type="transmembrane region" description="Helical" evidence="1">
    <location>
        <begin position="105"/>
        <end position="128"/>
    </location>
</feature>
<feature type="transmembrane region" description="Helical" evidence="1">
    <location>
        <begin position="149"/>
        <end position="171"/>
    </location>
</feature>
<feature type="transmembrane region" description="Helical" evidence="1">
    <location>
        <begin position="183"/>
        <end position="207"/>
    </location>
</feature>
<gene>
    <name evidence="2" type="ORF">WIS52_01270</name>
</gene>
<dbReference type="Proteomes" id="UP001494902">
    <property type="component" value="Unassembled WGS sequence"/>
</dbReference>
<organism evidence="2 3">
    <name type="scientific">Pseudonocardia nematodicida</name>
    <dbReference type="NCBI Taxonomy" id="1206997"/>
    <lineage>
        <taxon>Bacteria</taxon>
        <taxon>Bacillati</taxon>
        <taxon>Actinomycetota</taxon>
        <taxon>Actinomycetes</taxon>
        <taxon>Pseudonocardiales</taxon>
        <taxon>Pseudonocardiaceae</taxon>
        <taxon>Pseudonocardia</taxon>
    </lineage>
</organism>
<comment type="caution">
    <text evidence="2">The sequence shown here is derived from an EMBL/GenBank/DDBJ whole genome shotgun (WGS) entry which is preliminary data.</text>
</comment>
<reference evidence="2 3" key="1">
    <citation type="submission" date="2024-03" db="EMBL/GenBank/DDBJ databases">
        <title>Draft genome sequence of Pseudonocardia nematodicida JCM 31783.</title>
        <authorList>
            <person name="Butdee W."/>
            <person name="Duangmal K."/>
        </authorList>
    </citation>
    <scope>NUCLEOTIDE SEQUENCE [LARGE SCALE GENOMIC DNA]</scope>
    <source>
        <strain evidence="2 3">JCM 31783</strain>
    </source>
</reference>
<keyword evidence="1" id="KW-1133">Transmembrane helix</keyword>
<feature type="transmembrane region" description="Helical" evidence="1">
    <location>
        <begin position="75"/>
        <end position="93"/>
    </location>
</feature>
<keyword evidence="3" id="KW-1185">Reference proteome</keyword>
<accession>A0ABV1K3Q0</accession>
<evidence type="ECO:0000256" key="1">
    <source>
        <dbReference type="SAM" id="Phobius"/>
    </source>
</evidence>
<name>A0ABV1K3Q0_9PSEU</name>
<sequence length="264" mass="28591">MTTTTSPATSRLRRRRDDELTGTDHDLARVVRDPRGGVTTVAALAEDAGTLRRAVLAESAAGTRRHDRISRGQRFWLHVLPAIDGLVLFWFMTSVLNVDPRRPGILLLVAVVLALLGTIAVAAWTAAVGHALRRFKSDHGDLEWTALDGVVRGMLALTAVAVTLLGVLMYLRVYEEVFQATGVGGLIPAVVALVLAVAVVLVNVFVLQLTFADGSHRTTELDRLAGVVGPHLRRRERALRRAARLEARIEAASAATDRIAGRRP</sequence>
<keyword evidence="1" id="KW-0472">Membrane</keyword>
<keyword evidence="1" id="KW-0812">Transmembrane</keyword>
<dbReference type="EMBL" id="JBEDNQ010000001">
    <property type="protein sequence ID" value="MEQ3549085.1"/>
    <property type="molecule type" value="Genomic_DNA"/>
</dbReference>
<evidence type="ECO:0000313" key="2">
    <source>
        <dbReference type="EMBL" id="MEQ3549085.1"/>
    </source>
</evidence>